<reference evidence="1" key="2">
    <citation type="submission" date="2025-03" db="EMBL/GenBank/DDBJ databases">
        <authorList>
            <consortium name="ELIXIR-Norway"/>
            <consortium name="Elixir Norway"/>
        </authorList>
    </citation>
    <scope>NUCLEOTIDE SEQUENCE</scope>
</reference>
<dbReference type="EMBL" id="OX596088">
    <property type="protein sequence ID" value="CAN0517907.1"/>
    <property type="molecule type" value="Genomic_DNA"/>
</dbReference>
<organism evidence="1 2">
    <name type="scientific">Rangifer tarandus platyrhynchus</name>
    <name type="common">Svalbard reindeer</name>
    <dbReference type="NCBI Taxonomy" id="3082113"/>
    <lineage>
        <taxon>Eukaryota</taxon>
        <taxon>Metazoa</taxon>
        <taxon>Chordata</taxon>
        <taxon>Craniata</taxon>
        <taxon>Vertebrata</taxon>
        <taxon>Euteleostomi</taxon>
        <taxon>Mammalia</taxon>
        <taxon>Eutheria</taxon>
        <taxon>Laurasiatheria</taxon>
        <taxon>Artiodactyla</taxon>
        <taxon>Ruminantia</taxon>
        <taxon>Pecora</taxon>
        <taxon>Cervidae</taxon>
        <taxon>Odocoileinae</taxon>
        <taxon>Rangifer</taxon>
    </lineage>
</organism>
<dbReference type="Proteomes" id="UP001162501">
    <property type="component" value="Chromosome 4"/>
</dbReference>
<reference evidence="1" key="1">
    <citation type="submission" date="2023-05" db="EMBL/GenBank/DDBJ databases">
        <authorList>
            <consortium name="ELIXIR-Norway"/>
        </authorList>
    </citation>
    <scope>NUCLEOTIDE SEQUENCE</scope>
</reference>
<protein>
    <submittedName>
        <fullName evidence="1">Uncharacterized protein</fullName>
    </submittedName>
</protein>
<gene>
    <name evidence="1" type="ORF">MRATA1EN22A_LOCUS23676</name>
</gene>
<proteinExistence type="predicted"/>
<accession>A0AC59ZWB4</accession>
<sequence>MGTQHNRLPLDNQGLGPTRPLRPVRLQKEALGPLGASWAGGGVRGAGECWLGSAPSSGTTTGHGPGLPRPPRSCLPSCLTQESLVFVAPEPSAHLPLTSAVVGVALVLISVIPANPLPASPCQPPTSEAHFLLPGLGAGKHAG</sequence>
<evidence type="ECO:0000313" key="1">
    <source>
        <dbReference type="EMBL" id="CAN0517907.1"/>
    </source>
</evidence>
<evidence type="ECO:0000313" key="2">
    <source>
        <dbReference type="Proteomes" id="UP001162501"/>
    </source>
</evidence>
<name>A0AC59ZWB4_RANTA</name>